<accession>A0ABU6T542</accession>
<dbReference type="Proteomes" id="UP001341840">
    <property type="component" value="Unassembled WGS sequence"/>
</dbReference>
<feature type="region of interest" description="Disordered" evidence="1">
    <location>
        <begin position="1"/>
        <end position="85"/>
    </location>
</feature>
<gene>
    <name evidence="2" type="ORF">PIB30_009305</name>
</gene>
<evidence type="ECO:0000313" key="3">
    <source>
        <dbReference type="Proteomes" id="UP001341840"/>
    </source>
</evidence>
<keyword evidence="3" id="KW-1185">Reference proteome</keyword>
<name>A0ABU6T542_9FABA</name>
<feature type="compositionally biased region" description="Basic residues" evidence="1">
    <location>
        <begin position="9"/>
        <end position="30"/>
    </location>
</feature>
<proteinExistence type="predicted"/>
<protein>
    <submittedName>
        <fullName evidence="2">Uncharacterized protein</fullName>
    </submittedName>
</protein>
<evidence type="ECO:0000256" key="1">
    <source>
        <dbReference type="SAM" id="MobiDB-lite"/>
    </source>
</evidence>
<evidence type="ECO:0000313" key="2">
    <source>
        <dbReference type="EMBL" id="MED6143805.1"/>
    </source>
</evidence>
<reference evidence="2 3" key="1">
    <citation type="journal article" date="2023" name="Plants (Basel)">
        <title>Bridging the Gap: Combining Genomics and Transcriptomics Approaches to Understand Stylosanthes scabra, an Orphan Legume from the Brazilian Caatinga.</title>
        <authorList>
            <person name="Ferreira-Neto J.R.C."/>
            <person name="da Silva M.D."/>
            <person name="Binneck E."/>
            <person name="de Melo N.F."/>
            <person name="da Silva R.H."/>
            <person name="de Melo A.L.T.M."/>
            <person name="Pandolfi V."/>
            <person name="Bustamante F.O."/>
            <person name="Brasileiro-Vidal A.C."/>
            <person name="Benko-Iseppon A.M."/>
        </authorList>
    </citation>
    <scope>NUCLEOTIDE SEQUENCE [LARGE SCALE GENOMIC DNA]</scope>
    <source>
        <tissue evidence="2">Leaves</tissue>
    </source>
</reference>
<sequence length="139" mass="15397">MGGYNPTKNKAKALWKKVNKPWKKDKKKGKPSIEEEHHHHEEDKEEETKAEEIELSFKDVPEIIVNTPNGPNMPTTSCNNSPYLPPAYLSGGMASSLGHEGCVLPPQYPFPPPAAGLGMANRSGYPPCRPCEEQEDNVM</sequence>
<feature type="compositionally biased region" description="Basic and acidic residues" evidence="1">
    <location>
        <begin position="31"/>
        <end position="61"/>
    </location>
</feature>
<comment type="caution">
    <text evidence="2">The sequence shown here is derived from an EMBL/GenBank/DDBJ whole genome shotgun (WGS) entry which is preliminary data.</text>
</comment>
<dbReference type="EMBL" id="JASCZI010090642">
    <property type="protein sequence ID" value="MED6143805.1"/>
    <property type="molecule type" value="Genomic_DNA"/>
</dbReference>
<feature type="compositionally biased region" description="Polar residues" evidence="1">
    <location>
        <begin position="66"/>
        <end position="82"/>
    </location>
</feature>
<organism evidence="2 3">
    <name type="scientific">Stylosanthes scabra</name>
    <dbReference type="NCBI Taxonomy" id="79078"/>
    <lineage>
        <taxon>Eukaryota</taxon>
        <taxon>Viridiplantae</taxon>
        <taxon>Streptophyta</taxon>
        <taxon>Embryophyta</taxon>
        <taxon>Tracheophyta</taxon>
        <taxon>Spermatophyta</taxon>
        <taxon>Magnoliopsida</taxon>
        <taxon>eudicotyledons</taxon>
        <taxon>Gunneridae</taxon>
        <taxon>Pentapetalae</taxon>
        <taxon>rosids</taxon>
        <taxon>fabids</taxon>
        <taxon>Fabales</taxon>
        <taxon>Fabaceae</taxon>
        <taxon>Papilionoideae</taxon>
        <taxon>50 kb inversion clade</taxon>
        <taxon>dalbergioids sensu lato</taxon>
        <taxon>Dalbergieae</taxon>
        <taxon>Pterocarpus clade</taxon>
        <taxon>Stylosanthes</taxon>
    </lineage>
</organism>